<organism evidence="2">
    <name type="scientific">Kitasatospora camelliae</name>
    <dbReference type="NCBI Taxonomy" id="3156397"/>
    <lineage>
        <taxon>Bacteria</taxon>
        <taxon>Bacillati</taxon>
        <taxon>Actinomycetota</taxon>
        <taxon>Actinomycetes</taxon>
        <taxon>Kitasatosporales</taxon>
        <taxon>Streptomycetaceae</taxon>
        <taxon>Kitasatospora</taxon>
    </lineage>
</organism>
<proteinExistence type="predicted"/>
<evidence type="ECO:0000256" key="1">
    <source>
        <dbReference type="SAM" id="MobiDB-lite"/>
    </source>
</evidence>
<dbReference type="AlphaFoldDB" id="A0AAU8K248"/>
<name>A0AAU8K248_9ACTN</name>
<feature type="compositionally biased region" description="Acidic residues" evidence="1">
    <location>
        <begin position="393"/>
        <end position="405"/>
    </location>
</feature>
<dbReference type="RefSeq" id="WP_354643143.1">
    <property type="nucleotide sequence ID" value="NZ_CP159872.1"/>
</dbReference>
<reference evidence="2" key="1">
    <citation type="submission" date="2024-06" db="EMBL/GenBank/DDBJ databases">
        <title>The genome sequences of Kitasatospora sp. strain HUAS MG31.</title>
        <authorList>
            <person name="Mo P."/>
        </authorList>
    </citation>
    <scope>NUCLEOTIDE SEQUENCE</scope>
    <source>
        <strain evidence="2">HUAS MG31</strain>
    </source>
</reference>
<protein>
    <recommendedName>
        <fullName evidence="3">Tetratricopeptide repeat protein</fullName>
    </recommendedName>
</protein>
<feature type="region of interest" description="Disordered" evidence="1">
    <location>
        <begin position="365"/>
        <end position="405"/>
    </location>
</feature>
<gene>
    <name evidence="2" type="ORF">ABWK59_26560</name>
</gene>
<sequence>MTTELTKASDLLDAGDRSGAVRALRSAVDSVPSAELAPLVGRLAESAGLDDLAGAAAALVAAPERAGALYDFGYACVGRGLAFLAVPALTEALDRCLSPRRGILGLGRDRRLPSTLTVVQELATALEDEERHAAAADLLARHDDLLADWPGRYLRVYNALMDGRPEEAAALFDRLAAPDGTWQPAADRIRRSLARTTAAAPADRSDLRGWHFALTGGILTTLSPYGFRAGMNGRWGYLQLGYESLRYGLERLRTVLDAAGTAPRAVALLPDRNSRILGLAAAGLFGLPAEEYRPGAEDTLVVAYDLNEADREVLRGLHRREPGQILFEHATCWTDTPVVSADVCTLLAQVAVAPWEATLRVDPETQQVEKTAPDERPAEEIAEDIRTAAPVADEGDGETPSDPDETLAAFTTRIRTTWLHGPRDRVRSAGPVRSSRFH</sequence>
<dbReference type="EMBL" id="CP159872">
    <property type="protein sequence ID" value="XCM82215.1"/>
    <property type="molecule type" value="Genomic_DNA"/>
</dbReference>
<dbReference type="KEGG" id="kcm:ABWK59_26560"/>
<feature type="compositionally biased region" description="Basic and acidic residues" evidence="1">
    <location>
        <begin position="371"/>
        <end position="386"/>
    </location>
</feature>
<evidence type="ECO:0000313" key="2">
    <source>
        <dbReference type="EMBL" id="XCM82215.1"/>
    </source>
</evidence>
<evidence type="ECO:0008006" key="3">
    <source>
        <dbReference type="Google" id="ProtNLM"/>
    </source>
</evidence>
<accession>A0AAU8K248</accession>